<evidence type="ECO:0000256" key="1">
    <source>
        <dbReference type="ARBA" id="ARBA00001933"/>
    </source>
</evidence>
<dbReference type="Gene3D" id="3.40.640.10">
    <property type="entry name" value="Type I PLP-dependent aspartate aminotransferase-like (Major domain)"/>
    <property type="match status" value="1"/>
</dbReference>
<dbReference type="EC" id="2.6.1.17" evidence="5"/>
<dbReference type="NCBIfam" id="TIGR03539">
    <property type="entry name" value="DapC_actino"/>
    <property type="match status" value="1"/>
</dbReference>
<sequence>MGFHNFDSPYDWSRVARFRRIAQSHDGGAIDLSVGSPVDPVPQSIRVALSQASDDADAHGYPQTIGSSELRNAIHDWFLHQRGVDLTMLHASVVPSVGSKEAVALMASLLHLNPGDVVVQPRISYPTYEIGTQIAGAKVVKVDDVTDVSSWQNIDRVKAIWVNSPCNPTGDIIDSQRLAAIVAAARAIGAVVLSDECYAFLDWREANDFSLSEHRTNMGERPYADVPEAVDMSSAFNSAPCVLNPQVCAGSARGILSLYSLSKQSNMAGYRTAFVAGDDALIEDMIRYRKQIGLIIPGPVQHAMSAALRDIEAVQEQKARYHARLTALVNALGQYGYDARMPQGALYVWVHALGDDCWDDMGTLAKLGIVASPGEFYGAPKYLRFSITASDDAIRTAVARLTASSNRH</sequence>
<dbReference type="InterPro" id="IPR015421">
    <property type="entry name" value="PyrdxlP-dep_Trfase_major"/>
</dbReference>
<dbReference type="PANTHER" id="PTHR42832">
    <property type="entry name" value="AMINO ACID AMINOTRANSFERASE"/>
    <property type="match status" value="1"/>
</dbReference>
<organism evidence="5">
    <name type="scientific">Bifidobacterium aquikefiricola</name>
    <dbReference type="NCBI Taxonomy" id="3059038"/>
    <lineage>
        <taxon>Bacteria</taxon>
        <taxon>Bacillati</taxon>
        <taxon>Actinomycetota</taxon>
        <taxon>Actinomycetes</taxon>
        <taxon>Bifidobacteriales</taxon>
        <taxon>Bifidobacteriaceae</taxon>
        <taxon>Bifidobacterium</taxon>
    </lineage>
</organism>
<comment type="cofactor">
    <cofactor evidence="1">
        <name>pyridoxal 5'-phosphate</name>
        <dbReference type="ChEBI" id="CHEBI:597326"/>
    </cofactor>
</comment>
<dbReference type="InterPro" id="IPR004839">
    <property type="entry name" value="Aminotransferase_I/II_large"/>
</dbReference>
<dbReference type="PANTHER" id="PTHR42832:SF3">
    <property type="entry name" value="L-GLUTAMINE--4-(METHYLSULFANYL)-2-OXOBUTANOATE AMINOTRANSFERASE"/>
    <property type="match status" value="1"/>
</dbReference>
<dbReference type="InterPro" id="IPR015424">
    <property type="entry name" value="PyrdxlP-dep_Trfase"/>
</dbReference>
<dbReference type="SUPFAM" id="SSF53383">
    <property type="entry name" value="PLP-dependent transferases"/>
    <property type="match status" value="1"/>
</dbReference>
<keyword evidence="2 5" id="KW-0032">Aminotransferase</keyword>
<dbReference type="KEGG" id="baqk:QN215_07535"/>
<dbReference type="Pfam" id="PF00155">
    <property type="entry name" value="Aminotran_1_2"/>
    <property type="match status" value="1"/>
</dbReference>
<feature type="domain" description="Aminotransferase class I/classII large" evidence="4">
    <location>
        <begin position="30"/>
        <end position="401"/>
    </location>
</feature>
<dbReference type="AlphaFoldDB" id="A0AB39U557"/>
<dbReference type="CDD" id="cd00609">
    <property type="entry name" value="AAT_like"/>
    <property type="match status" value="1"/>
</dbReference>
<dbReference type="InterPro" id="IPR019880">
    <property type="entry name" value="OxyQ"/>
</dbReference>
<dbReference type="GO" id="GO:0009016">
    <property type="term" value="F:succinyldiaminopimelate transaminase activity"/>
    <property type="evidence" value="ECO:0007669"/>
    <property type="project" value="UniProtKB-EC"/>
</dbReference>
<evidence type="ECO:0000313" key="5">
    <source>
        <dbReference type="EMBL" id="XDS44116.1"/>
    </source>
</evidence>
<dbReference type="GO" id="GO:0030170">
    <property type="term" value="F:pyridoxal phosphate binding"/>
    <property type="evidence" value="ECO:0007669"/>
    <property type="project" value="InterPro"/>
</dbReference>
<name>A0AB39U557_9BIFI</name>
<evidence type="ECO:0000256" key="2">
    <source>
        <dbReference type="ARBA" id="ARBA00022576"/>
    </source>
</evidence>
<accession>A0AB39U557</accession>
<proteinExistence type="predicted"/>
<evidence type="ECO:0000259" key="4">
    <source>
        <dbReference type="Pfam" id="PF00155"/>
    </source>
</evidence>
<gene>
    <name evidence="5" type="primary">dapC</name>
    <name evidence="5" type="ORF">QN215_07535</name>
</gene>
<keyword evidence="3 5" id="KW-0808">Transferase</keyword>
<reference evidence="5" key="1">
    <citation type="submission" date="2023-07" db="EMBL/GenBank/DDBJ databases">
        <title>Bifidobacterium aquikefiriaerophilum sp. nov. and Bifidobacterium eccum sp. nov., isolated from water kefir.</title>
        <authorList>
            <person name="Breselge S."/>
            <person name="Bellassi P."/>
            <person name="Barcenilla C."/>
            <person name="Alvarez-Ordonez A."/>
            <person name="Morelli L."/>
            <person name="Cotter P.D."/>
        </authorList>
    </citation>
    <scope>NUCLEOTIDE SEQUENCE</scope>
    <source>
        <strain evidence="5">WK041_4_12</strain>
    </source>
</reference>
<protein>
    <submittedName>
        <fullName evidence="5">Succinyldiaminopimelate transaminase</fullName>
        <ecNumber evidence="5">2.6.1.17</ecNumber>
    </submittedName>
</protein>
<evidence type="ECO:0000256" key="3">
    <source>
        <dbReference type="ARBA" id="ARBA00022679"/>
    </source>
</evidence>
<dbReference type="RefSeq" id="WP_369343712.1">
    <property type="nucleotide sequence ID" value="NZ_CP129674.1"/>
</dbReference>
<dbReference type="EMBL" id="CP129674">
    <property type="protein sequence ID" value="XDS44116.1"/>
    <property type="molecule type" value="Genomic_DNA"/>
</dbReference>
<dbReference type="InterPro" id="IPR050881">
    <property type="entry name" value="LL-DAP_aminotransferase"/>
</dbReference>